<accession>A0A9P4PQ52</accession>
<sequence length="715" mass="79043">MTADKRYRVHTEPVSLFHMIGSRVLLHEDDRIALDSMTLRTIVRRIVVTCIASSIMYHRYLVDLTRGSANPFTWSGIQPTKYTPSLLTSQHLSLAGRRELATLCQRVIESTNMKLLVLAALTAAAVLATPTTHNAAGIAYQGFERNGVEVFLGIPYAQDTGGQNRFKPPRPLQVTPGSIIDATKPGHACPQQLGQWNAPLTLLNVTKESISEDCLNLNIVRPANSGYKTSSYPVMVWIHGGSFWVGSNMEPTHEPDALVLNSVDEGTPIIHVAINYRLGFFGFAKSGALRNERSENAGLRDQRAAIEWVRDNIKYFGGNGNKITIHGQSSGGLAVGLQLLAYGGEKPLPYQRGICQSQALEPGITANFTRDAMNKVIEYTKCNLRNGSNDSLEVIACLRSKDTQTLYDASATTYTGDIAHNIGDVWLPSVDGDFLPDAPSKLISEGRFGNASYMFGWTQGDVNFFTDVTIRTENDTKRFLETYLPKMDPSALTNPAEDPHVTEYLSLYPVADFAPPNGTNLTASFYRTARVFRDILMACEPILLARALHKKGKRVYMYNFNQTLLDPIIASVYNISGMGVVHTSEFAYMYGNLSHYNVSGYPFHPTQADYDLAQRASRSWARFAFSGDPSPGERLYPPSKALQGWLPAFWAFDEVGTPGYTPRRPGHTYVYTIGGPEEGLWPLDGEGSVEAVRSQELEEKCAVFNDPAFIRRAGF</sequence>
<evidence type="ECO:0000313" key="4">
    <source>
        <dbReference type="EMBL" id="KAF2448107.1"/>
    </source>
</evidence>
<keyword evidence="2" id="KW-0378">Hydrolase</keyword>
<name>A0A9P4PQ52_9PLEO</name>
<reference evidence="4" key="1">
    <citation type="journal article" date="2020" name="Stud. Mycol.">
        <title>101 Dothideomycetes genomes: a test case for predicting lifestyles and emergence of pathogens.</title>
        <authorList>
            <person name="Haridas S."/>
            <person name="Albert R."/>
            <person name="Binder M."/>
            <person name="Bloem J."/>
            <person name="Labutti K."/>
            <person name="Salamov A."/>
            <person name="Andreopoulos B."/>
            <person name="Baker S."/>
            <person name="Barry K."/>
            <person name="Bills G."/>
            <person name="Bluhm B."/>
            <person name="Cannon C."/>
            <person name="Castanera R."/>
            <person name="Culley D."/>
            <person name="Daum C."/>
            <person name="Ezra D."/>
            <person name="Gonzalez J."/>
            <person name="Henrissat B."/>
            <person name="Kuo A."/>
            <person name="Liang C."/>
            <person name="Lipzen A."/>
            <person name="Lutzoni F."/>
            <person name="Magnuson J."/>
            <person name="Mondo S."/>
            <person name="Nolan M."/>
            <person name="Ohm R."/>
            <person name="Pangilinan J."/>
            <person name="Park H.-J."/>
            <person name="Ramirez L."/>
            <person name="Alfaro M."/>
            <person name="Sun H."/>
            <person name="Tritt A."/>
            <person name="Yoshinaga Y."/>
            <person name="Zwiers L.-H."/>
            <person name="Turgeon B."/>
            <person name="Goodwin S."/>
            <person name="Spatafora J."/>
            <person name="Crous P."/>
            <person name="Grigoriev I."/>
        </authorList>
    </citation>
    <scope>NUCLEOTIDE SEQUENCE</scope>
    <source>
        <strain evidence="4">CBS 690.94</strain>
    </source>
</reference>
<dbReference type="InterPro" id="IPR002018">
    <property type="entry name" value="CarbesteraseB"/>
</dbReference>
<dbReference type="OrthoDB" id="408631at2759"/>
<dbReference type="Gene3D" id="3.40.50.1820">
    <property type="entry name" value="alpha/beta hydrolase"/>
    <property type="match status" value="1"/>
</dbReference>
<evidence type="ECO:0000256" key="2">
    <source>
        <dbReference type="ARBA" id="ARBA00022801"/>
    </source>
</evidence>
<dbReference type="InterPro" id="IPR019826">
    <property type="entry name" value="Carboxylesterase_B_AS"/>
</dbReference>
<dbReference type="GO" id="GO:0052689">
    <property type="term" value="F:carboxylic ester hydrolase activity"/>
    <property type="evidence" value="ECO:0007669"/>
    <property type="project" value="TreeGrafter"/>
</dbReference>
<dbReference type="PANTHER" id="PTHR43918">
    <property type="entry name" value="ACETYLCHOLINESTERASE"/>
    <property type="match status" value="1"/>
</dbReference>
<dbReference type="PROSITE" id="PS00122">
    <property type="entry name" value="CARBOXYLESTERASE_B_1"/>
    <property type="match status" value="1"/>
</dbReference>
<proteinExistence type="inferred from homology"/>
<dbReference type="SUPFAM" id="SSF53474">
    <property type="entry name" value="alpha/beta-Hydrolases"/>
    <property type="match status" value="1"/>
</dbReference>
<evidence type="ECO:0000256" key="1">
    <source>
        <dbReference type="ARBA" id="ARBA00005964"/>
    </source>
</evidence>
<organism evidence="4 5">
    <name type="scientific">Karstenula rhodostoma CBS 690.94</name>
    <dbReference type="NCBI Taxonomy" id="1392251"/>
    <lineage>
        <taxon>Eukaryota</taxon>
        <taxon>Fungi</taxon>
        <taxon>Dikarya</taxon>
        <taxon>Ascomycota</taxon>
        <taxon>Pezizomycotina</taxon>
        <taxon>Dothideomycetes</taxon>
        <taxon>Pleosporomycetidae</taxon>
        <taxon>Pleosporales</taxon>
        <taxon>Massarineae</taxon>
        <taxon>Didymosphaeriaceae</taxon>
        <taxon>Karstenula</taxon>
    </lineage>
</organism>
<protein>
    <submittedName>
        <fullName evidence="4">Alpha/beta-hydrolase</fullName>
    </submittedName>
</protein>
<dbReference type="EMBL" id="MU001495">
    <property type="protein sequence ID" value="KAF2448107.1"/>
    <property type="molecule type" value="Genomic_DNA"/>
</dbReference>
<gene>
    <name evidence="4" type="ORF">P171DRAFT_508193</name>
</gene>
<dbReference type="InterPro" id="IPR050654">
    <property type="entry name" value="AChE-related_enzymes"/>
</dbReference>
<evidence type="ECO:0000313" key="5">
    <source>
        <dbReference type="Proteomes" id="UP000799764"/>
    </source>
</evidence>
<evidence type="ECO:0000259" key="3">
    <source>
        <dbReference type="Pfam" id="PF00135"/>
    </source>
</evidence>
<dbReference type="InterPro" id="IPR029058">
    <property type="entry name" value="AB_hydrolase_fold"/>
</dbReference>
<comment type="similarity">
    <text evidence="1">Belongs to the type-B carboxylesterase/lipase family.</text>
</comment>
<comment type="caution">
    <text evidence="4">The sequence shown here is derived from an EMBL/GenBank/DDBJ whole genome shotgun (WGS) entry which is preliminary data.</text>
</comment>
<feature type="domain" description="Carboxylesterase type B" evidence="3">
    <location>
        <begin position="140"/>
        <end position="639"/>
    </location>
</feature>
<dbReference type="AlphaFoldDB" id="A0A9P4PQ52"/>
<dbReference type="Proteomes" id="UP000799764">
    <property type="component" value="Unassembled WGS sequence"/>
</dbReference>
<keyword evidence="5" id="KW-1185">Reference proteome</keyword>
<dbReference type="Pfam" id="PF00135">
    <property type="entry name" value="COesterase"/>
    <property type="match status" value="1"/>
</dbReference>
<dbReference type="PANTHER" id="PTHR43918:SF4">
    <property type="entry name" value="CARBOXYLIC ESTER HYDROLASE"/>
    <property type="match status" value="1"/>
</dbReference>